<dbReference type="PANTHER" id="PTHR34818:SF1">
    <property type="entry name" value="PROTEIN BLI-3"/>
    <property type="match status" value="1"/>
</dbReference>
<dbReference type="PANTHER" id="PTHR34818">
    <property type="entry name" value="PROTEIN BLI-3"/>
    <property type="match status" value="1"/>
</dbReference>
<evidence type="ECO:0000313" key="3">
    <source>
        <dbReference type="Proteomes" id="UP001269144"/>
    </source>
</evidence>
<keyword evidence="3" id="KW-1185">Reference proteome</keyword>
<dbReference type="InterPro" id="IPR052917">
    <property type="entry name" value="Stress-Dev_Protein"/>
</dbReference>
<dbReference type="InterPro" id="IPR012349">
    <property type="entry name" value="Split_barrel_FMN-bd"/>
</dbReference>
<evidence type="ECO:0000259" key="1">
    <source>
        <dbReference type="Pfam" id="PF16242"/>
    </source>
</evidence>
<dbReference type="Proteomes" id="UP001269144">
    <property type="component" value="Unassembled WGS sequence"/>
</dbReference>
<comment type="caution">
    <text evidence="2">The sequence shown here is derived from an EMBL/GenBank/DDBJ whole genome shotgun (WGS) entry which is preliminary data.</text>
</comment>
<name>A0ABU2HUX9_9RHOB</name>
<gene>
    <name evidence="2" type="ORF">RGQ15_14870</name>
</gene>
<dbReference type="Pfam" id="PF16242">
    <property type="entry name" value="Pyrid_ox_like"/>
    <property type="match status" value="1"/>
</dbReference>
<sequence>MEEQIFWKRLDGINAGMLGTRDGMKMVPMSHYADPDARVLWFITAEGTDLVGEVQDGAKEALHIIADASGKLFAQIEGRLELSSDREKLDEIWSSVASAWFDEGKEDPDLRLLRLNLTNAEIWSTTGGINFLYQIAKANLTGDEPDIGDHFRLTF</sequence>
<dbReference type="Gene3D" id="2.30.110.10">
    <property type="entry name" value="Electron Transport, Fmn-binding Protein, Chain A"/>
    <property type="match status" value="1"/>
</dbReference>
<dbReference type="InterPro" id="IPR038725">
    <property type="entry name" value="YdaG_split_barrel_FMN-bd"/>
</dbReference>
<protein>
    <submittedName>
        <fullName evidence="2">Pyridoxamine 5'-phosphate oxidase family protein</fullName>
    </submittedName>
</protein>
<dbReference type="EMBL" id="JAVQLW010000002">
    <property type="protein sequence ID" value="MDS9468846.1"/>
    <property type="molecule type" value="Genomic_DNA"/>
</dbReference>
<evidence type="ECO:0000313" key="2">
    <source>
        <dbReference type="EMBL" id="MDS9468846.1"/>
    </source>
</evidence>
<feature type="domain" description="General stress protein FMN-binding split barrel" evidence="1">
    <location>
        <begin position="4"/>
        <end position="146"/>
    </location>
</feature>
<dbReference type="SUPFAM" id="SSF50475">
    <property type="entry name" value="FMN-binding split barrel"/>
    <property type="match status" value="1"/>
</dbReference>
<organism evidence="2 3">
    <name type="scientific">Paracoccus aurantius</name>
    <dbReference type="NCBI Taxonomy" id="3073814"/>
    <lineage>
        <taxon>Bacteria</taxon>
        <taxon>Pseudomonadati</taxon>
        <taxon>Pseudomonadota</taxon>
        <taxon>Alphaproteobacteria</taxon>
        <taxon>Rhodobacterales</taxon>
        <taxon>Paracoccaceae</taxon>
        <taxon>Paracoccus</taxon>
    </lineage>
</organism>
<dbReference type="RefSeq" id="WP_311161276.1">
    <property type="nucleotide sequence ID" value="NZ_JAVQLW010000002.1"/>
</dbReference>
<reference evidence="3" key="1">
    <citation type="submission" date="2023-07" db="EMBL/GenBank/DDBJ databases">
        <title>Paracoccus sp. MBLB3053 whole genome sequence.</title>
        <authorList>
            <person name="Hwang C.Y."/>
            <person name="Cho E.-S."/>
            <person name="Seo M.-J."/>
        </authorList>
    </citation>
    <scope>NUCLEOTIDE SEQUENCE [LARGE SCALE GENOMIC DNA]</scope>
    <source>
        <strain evidence="3">MBLB3053</strain>
    </source>
</reference>
<accession>A0ABU2HUX9</accession>
<proteinExistence type="predicted"/>